<organism evidence="6 7">
    <name type="scientific">Acholeplasma laidlawii</name>
    <dbReference type="NCBI Taxonomy" id="2148"/>
    <lineage>
        <taxon>Bacteria</taxon>
        <taxon>Bacillati</taxon>
        <taxon>Mycoplasmatota</taxon>
        <taxon>Mollicutes</taxon>
        <taxon>Acholeplasmatales</taxon>
        <taxon>Acholeplasmataceae</taxon>
        <taxon>Acholeplasma</taxon>
    </lineage>
</organism>
<dbReference type="PANTHER" id="PTHR30563:SF0">
    <property type="entry name" value="DNA RECOMBINATION PROTEIN RMUC"/>
    <property type="match status" value="1"/>
</dbReference>
<dbReference type="GO" id="GO:0006310">
    <property type="term" value="P:DNA recombination"/>
    <property type="evidence" value="ECO:0007669"/>
    <property type="project" value="UniProtKB-KW"/>
</dbReference>
<sequence>MWRYKVTTTEIILLTGMSVIIVFLMILMIVFIKGKKSPNDEVKGRQQQEILSKIEYLKTDFKTELDKQNLQSQLELERTINYFKEAISTKLNVDLQSMNDKVETRLKEGFQSSDKLFSSMLEKLTIIDTTQKNIENLSGHVNDLKSYLSDKKLRGMYGELQLYQILENVFGENNKTLFTKQHKLSNQTVVDAIVYGSGDALNIPIDSKFSLENYIRMYDSNLEDSERKNASKLFEQNIKKHIDDIASRYIIKNETTDYALMFIPSEAVFSEIQANYIHLVEYASKKKVWITSPTTLVYMLTMILVINQDLEKEKNAEKMLDEINKLYNDFRLVFERFNTLEKDIQRLSESIRTLMIPMNRLNKNVYKIEHSDFKNINTDD</sequence>
<comment type="similarity">
    <text evidence="2">Belongs to the RmuC family.</text>
</comment>
<evidence type="ECO:0000313" key="7">
    <source>
        <dbReference type="Proteomes" id="UP000315938"/>
    </source>
</evidence>
<feature type="transmembrane region" description="Helical" evidence="5">
    <location>
        <begin position="12"/>
        <end position="32"/>
    </location>
</feature>
<evidence type="ECO:0000313" key="6">
    <source>
        <dbReference type="EMBL" id="TRX99382.1"/>
    </source>
</evidence>
<reference evidence="6 7" key="1">
    <citation type="submission" date="2019-07" db="EMBL/GenBank/DDBJ databases">
        <title>Genome sequence of Acholeplasma laidlawii strain with increased resistance to erythromycin.</title>
        <authorList>
            <person name="Medvedeva E.S."/>
            <person name="Baranova N.B."/>
            <person name="Siniagina M.N."/>
            <person name="Mouzykantov A."/>
            <person name="Chernova O.A."/>
            <person name="Chernov V.M."/>
        </authorList>
    </citation>
    <scope>NUCLEOTIDE SEQUENCE [LARGE SCALE GENOMIC DNA]</scope>
    <source>
        <strain evidence="6 7">PG8REry</strain>
    </source>
</reference>
<name>A0A553IGQ6_ACHLA</name>
<dbReference type="Pfam" id="PF02646">
    <property type="entry name" value="RmuC"/>
    <property type="match status" value="1"/>
</dbReference>
<dbReference type="EMBL" id="VKID01000002">
    <property type="protein sequence ID" value="TRX99382.1"/>
    <property type="molecule type" value="Genomic_DNA"/>
</dbReference>
<accession>A0A553IGQ6</accession>
<comment type="function">
    <text evidence="1">Involved in DNA recombination.</text>
</comment>
<keyword evidence="5" id="KW-0472">Membrane</keyword>
<gene>
    <name evidence="6" type="ORF">FNV44_06685</name>
</gene>
<proteinExistence type="inferred from homology"/>
<keyword evidence="5" id="KW-1133">Transmembrane helix</keyword>
<dbReference type="PANTHER" id="PTHR30563">
    <property type="entry name" value="DNA RECOMBINATION PROTEIN RMUC"/>
    <property type="match status" value="1"/>
</dbReference>
<keyword evidence="3" id="KW-0175">Coiled coil</keyword>
<protein>
    <submittedName>
        <fullName evidence="6">DNA recombination protein RmuC</fullName>
    </submittedName>
</protein>
<dbReference type="AlphaFoldDB" id="A0A553IGQ6"/>
<evidence type="ECO:0000256" key="3">
    <source>
        <dbReference type="ARBA" id="ARBA00023054"/>
    </source>
</evidence>
<keyword evidence="5" id="KW-0812">Transmembrane</keyword>
<dbReference type="Proteomes" id="UP000315938">
    <property type="component" value="Unassembled WGS sequence"/>
</dbReference>
<evidence type="ECO:0000256" key="4">
    <source>
        <dbReference type="ARBA" id="ARBA00023172"/>
    </source>
</evidence>
<keyword evidence="4" id="KW-0233">DNA recombination</keyword>
<evidence type="ECO:0000256" key="2">
    <source>
        <dbReference type="ARBA" id="ARBA00009840"/>
    </source>
</evidence>
<comment type="caution">
    <text evidence="6">The sequence shown here is derived from an EMBL/GenBank/DDBJ whole genome shotgun (WGS) entry which is preliminary data.</text>
</comment>
<evidence type="ECO:0000256" key="5">
    <source>
        <dbReference type="SAM" id="Phobius"/>
    </source>
</evidence>
<dbReference type="InterPro" id="IPR003798">
    <property type="entry name" value="DNA_recombination_RmuC"/>
</dbReference>
<evidence type="ECO:0000256" key="1">
    <source>
        <dbReference type="ARBA" id="ARBA00003416"/>
    </source>
</evidence>